<accession>A0ABD3ACW6</accession>
<organism evidence="1 2">
    <name type="scientific">Cinchona calisaya</name>
    <dbReference type="NCBI Taxonomy" id="153742"/>
    <lineage>
        <taxon>Eukaryota</taxon>
        <taxon>Viridiplantae</taxon>
        <taxon>Streptophyta</taxon>
        <taxon>Embryophyta</taxon>
        <taxon>Tracheophyta</taxon>
        <taxon>Spermatophyta</taxon>
        <taxon>Magnoliopsida</taxon>
        <taxon>eudicotyledons</taxon>
        <taxon>Gunneridae</taxon>
        <taxon>Pentapetalae</taxon>
        <taxon>asterids</taxon>
        <taxon>lamiids</taxon>
        <taxon>Gentianales</taxon>
        <taxon>Rubiaceae</taxon>
        <taxon>Cinchonoideae</taxon>
        <taxon>Cinchoneae</taxon>
        <taxon>Cinchona</taxon>
    </lineage>
</organism>
<dbReference type="Proteomes" id="UP001630127">
    <property type="component" value="Unassembled WGS sequence"/>
</dbReference>
<keyword evidence="2" id="KW-1185">Reference proteome</keyword>
<dbReference type="AlphaFoldDB" id="A0ABD3ACW6"/>
<proteinExistence type="predicted"/>
<reference evidence="1 2" key="1">
    <citation type="submission" date="2024-11" db="EMBL/GenBank/DDBJ databases">
        <title>A near-complete genome assembly of Cinchona calisaya.</title>
        <authorList>
            <person name="Lian D.C."/>
            <person name="Zhao X.W."/>
            <person name="Wei L."/>
        </authorList>
    </citation>
    <scope>NUCLEOTIDE SEQUENCE [LARGE SCALE GENOMIC DNA]</scope>
    <source>
        <tissue evidence="1">Nenye</tissue>
    </source>
</reference>
<sequence length="104" mass="11642">MTISDNTGYLNLMASGQEAEKLSISVGQLQQAYQQNADQTTNIQAAVQGKLLLYFLKNYTPHIKVPRNTNHSVVTAYAIEEVPNVQNPLNYFINEVEEARLSNN</sequence>
<evidence type="ECO:0000313" key="2">
    <source>
        <dbReference type="Proteomes" id="UP001630127"/>
    </source>
</evidence>
<evidence type="ECO:0000313" key="1">
    <source>
        <dbReference type="EMBL" id="KAL3528983.1"/>
    </source>
</evidence>
<protein>
    <submittedName>
        <fullName evidence="1">Uncharacterized protein</fullName>
    </submittedName>
</protein>
<gene>
    <name evidence="1" type="ORF">ACH5RR_008305</name>
</gene>
<comment type="caution">
    <text evidence="1">The sequence shown here is derived from an EMBL/GenBank/DDBJ whole genome shotgun (WGS) entry which is preliminary data.</text>
</comment>
<dbReference type="EMBL" id="JBJUIK010000004">
    <property type="protein sequence ID" value="KAL3528983.1"/>
    <property type="molecule type" value="Genomic_DNA"/>
</dbReference>
<name>A0ABD3ACW6_9GENT</name>